<reference evidence="1 2" key="3">
    <citation type="journal article" date="2000" name="Virology">
        <title>Characterization and immunolocalization of major structural proteins in the brown algal virus EsV-1.</title>
        <authorList>
            <person name="Delaroque N."/>
            <person name="Wolf S."/>
            <person name="Muller D.G."/>
            <person name="Knippers R."/>
        </authorList>
    </citation>
    <scope>NUCLEOTIDE SEQUENCE [LARGE SCALE GENOMIC DNA]</scope>
    <source>
        <strain evidence="2">Isolate New Zealand/Kaikoura/1988</strain>
    </source>
</reference>
<name>Q8QN92_ESV1K</name>
<reference evidence="1 2" key="1">
    <citation type="journal article" date="1995" name="Virology">
        <title>Coat protein of the Ectocarpus siliculosus virus.</title>
        <authorList>
            <person name="Klein M."/>
            <person name="Lanka S.T."/>
            <person name="Knippers R."/>
            <person name="Muller D.G."/>
        </authorList>
    </citation>
    <scope>NUCLEOTIDE SEQUENCE [LARGE SCALE GENOMIC DNA]</scope>
    <source>
        <strain evidence="2">Isolate New Zealand/Kaikoura/1988</strain>
    </source>
</reference>
<organismHost>
    <name type="scientific">Ectocarpus siliculosus</name>
    <name type="common">Brown alga</name>
    <name type="synonym">Conferva siliculosa</name>
    <dbReference type="NCBI Taxonomy" id="2880"/>
</organismHost>
<protein>
    <submittedName>
        <fullName evidence="1">EsV-1-197</fullName>
    </submittedName>
</protein>
<reference evidence="1 2" key="4">
    <citation type="journal article" date="2000" name="Virology">
        <title>The brown algal virus EsV-1 particle contains a putative hybrid histidine kinase.</title>
        <authorList>
            <person name="Delaroque N."/>
            <person name="Wolf S."/>
            <person name="Muller D.G."/>
            <person name="Knippers R."/>
        </authorList>
    </citation>
    <scope>NUCLEOTIDE SEQUENCE [LARGE SCALE GENOMIC DNA]</scope>
    <source>
        <strain evidence="2">Isolate New Zealand/Kaikoura/1988</strain>
    </source>
</reference>
<evidence type="ECO:0000313" key="2">
    <source>
        <dbReference type="Proteomes" id="UP000000864"/>
    </source>
</evidence>
<reference evidence="1 2" key="2">
    <citation type="journal article" date="1998" name="Adv. Virus Res.">
        <title>Viruses in marine brown algae.</title>
        <authorList>
            <person name="Muller D.G."/>
            <person name="Kapp M."/>
            <person name="Knippers R."/>
        </authorList>
    </citation>
    <scope>NUCLEOTIDE SEQUENCE [LARGE SCALE GENOMIC DNA]</scope>
    <source>
        <strain evidence="2">Isolate New Zealand/Kaikoura/1988</strain>
    </source>
</reference>
<accession>Q8QN92</accession>
<dbReference type="Proteomes" id="UP000000864">
    <property type="component" value="Segment"/>
</dbReference>
<evidence type="ECO:0000313" key="1">
    <source>
        <dbReference type="EMBL" id="AAK14611.1"/>
    </source>
</evidence>
<organism evidence="1 2">
    <name type="scientific">Ectocarpus siliculosus virus 1 (isolate New Zealand/Kaikoura/1988)</name>
    <name type="common">EsV-1</name>
    <dbReference type="NCBI Taxonomy" id="654926"/>
    <lineage>
        <taxon>Viruses</taxon>
        <taxon>Varidnaviria</taxon>
        <taxon>Bamfordvirae</taxon>
        <taxon>Nucleocytoviricota</taxon>
        <taxon>Megaviricetes</taxon>
        <taxon>Algavirales</taxon>
        <taxon>Phycodnaviridae</taxon>
        <taxon>Phaeovirus</taxon>
        <taxon>Phaeovirus unasiliculosus</taxon>
        <taxon>Ectocarpus siliculosus virus 1</taxon>
    </lineage>
</organism>
<keyword evidence="2" id="KW-1185">Reference proteome</keyword>
<proteinExistence type="predicted"/>
<sequence length="458" mass="50891">MDVHGTRPLGVNWYRLLSIYSDLGKKSNSHEKICDIGTELQSFRADVGTAIQSINTKLDDLINANKIELSGDDLTRLKDDIVSGLKDHVQSSGQECAAPVVCNGESVFFTDDVKELLSDLVRQKSGSLSPGGNGRDEQNYKALGRIEECLGDLSNKTDSDAIKTQLQALQDTISNQAGLTAQDKETIAREIASKVCEDESFRFTDDVNEVLASLVEQKAEALKPDGETKRIATALIAYIEKTLSGAITGAGKRFDSVATKSELEGLRKSIIQKMHSMSSPVDAPDSATITLDDASVQRIVDTLLTQNREEDANIEPWEPDKPDLYKIDTENIRQMFVEKNDDLMLQSAEYEDEALRYSRYIVVAGDEYNKDSVITKKQIVSDLNQRYKTADTVFTKGVNTVKSLVSTPKLVPGLPFWLAENGIVEMVDRLLGYYPLLSTDVYRVLHTFIHHINRERTT</sequence>
<dbReference type="EMBL" id="AF204951">
    <property type="protein sequence ID" value="AAK14611.1"/>
    <property type="molecule type" value="Genomic_DNA"/>
</dbReference>
<gene>
    <name evidence="1" type="primary">ORF 197</name>
</gene>
<dbReference type="KEGG" id="vg:920586"/>